<reference evidence="1" key="1">
    <citation type="journal article" date="2013" name="Genetics">
        <title>The draft genome and transcriptome of Panagrellus redivivus are shaped by the harsh demands of a free-living lifestyle.</title>
        <authorList>
            <person name="Srinivasan J."/>
            <person name="Dillman A.R."/>
            <person name="Macchietto M.G."/>
            <person name="Heikkinen L."/>
            <person name="Lakso M."/>
            <person name="Fracchia K.M."/>
            <person name="Antoshechkin I."/>
            <person name="Mortazavi A."/>
            <person name="Wong G."/>
            <person name="Sternberg P.W."/>
        </authorList>
    </citation>
    <scope>NUCLEOTIDE SEQUENCE [LARGE SCALE GENOMIC DNA]</scope>
    <source>
        <strain evidence="1">MT8872</strain>
    </source>
</reference>
<sequence>MVSLGGANRNWTELLSFLWHHVSTFTNGTLDSDKGIPSKATKRLLHYVVFHLRLKVNLSKGSLNFSPMTLIGMRRNSSSNPTQNLTTRITPASLRNLCEADHQRRV</sequence>
<protein>
    <submittedName>
        <fullName evidence="2">Secreted protein</fullName>
    </submittedName>
</protein>
<evidence type="ECO:0000313" key="2">
    <source>
        <dbReference type="WBParaSite" id="Pan_g17590.t1"/>
    </source>
</evidence>
<dbReference type="WBParaSite" id="Pan_g17590.t1">
    <property type="protein sequence ID" value="Pan_g17590.t1"/>
    <property type="gene ID" value="Pan_g17590"/>
</dbReference>
<accession>A0A7E4V8Q3</accession>
<name>A0A7E4V8Q3_PANRE</name>
<reference evidence="2" key="2">
    <citation type="submission" date="2020-10" db="UniProtKB">
        <authorList>
            <consortium name="WormBaseParasite"/>
        </authorList>
    </citation>
    <scope>IDENTIFICATION</scope>
</reference>
<proteinExistence type="predicted"/>
<keyword evidence="1" id="KW-1185">Reference proteome</keyword>
<organism evidence="1 2">
    <name type="scientific">Panagrellus redivivus</name>
    <name type="common">Microworm</name>
    <dbReference type="NCBI Taxonomy" id="6233"/>
    <lineage>
        <taxon>Eukaryota</taxon>
        <taxon>Metazoa</taxon>
        <taxon>Ecdysozoa</taxon>
        <taxon>Nematoda</taxon>
        <taxon>Chromadorea</taxon>
        <taxon>Rhabditida</taxon>
        <taxon>Tylenchina</taxon>
        <taxon>Panagrolaimomorpha</taxon>
        <taxon>Panagrolaimoidea</taxon>
        <taxon>Panagrolaimidae</taxon>
        <taxon>Panagrellus</taxon>
    </lineage>
</organism>
<evidence type="ECO:0000313" key="1">
    <source>
        <dbReference type="Proteomes" id="UP000492821"/>
    </source>
</evidence>
<dbReference type="Proteomes" id="UP000492821">
    <property type="component" value="Unassembled WGS sequence"/>
</dbReference>
<dbReference type="AlphaFoldDB" id="A0A7E4V8Q3"/>